<evidence type="ECO:0000313" key="2">
    <source>
        <dbReference type="Proteomes" id="UP000829354"/>
    </source>
</evidence>
<dbReference type="Proteomes" id="UP000829354">
    <property type="component" value="Chromosome X"/>
</dbReference>
<dbReference type="AlphaFoldDB" id="A0AAE9FHP3"/>
<protein>
    <submittedName>
        <fullName evidence="1">Uncharacterized protein</fullName>
    </submittedName>
</protein>
<accession>A0AAE9FHP3</accession>
<proteinExistence type="predicted"/>
<gene>
    <name evidence="1" type="ORF">L5515_018755</name>
</gene>
<sequence>MISEDSISETDQQIQTFLKNLTNALTTRKAKNIEGEGLGQISKMPMELLLNSDKRVLISGASVHCKRKQFVNVAALTETPFEYRSAP</sequence>
<reference evidence="1 2" key="1">
    <citation type="submission" date="2022-04" db="EMBL/GenBank/DDBJ databases">
        <title>Chromosome-level reference genomes for two strains of Caenorhabditis briggsae: an improved platform for comparative genomics.</title>
        <authorList>
            <person name="Stevens L."/>
            <person name="Andersen E."/>
        </authorList>
    </citation>
    <scope>NUCLEOTIDE SEQUENCE [LARGE SCALE GENOMIC DNA]</scope>
    <source>
        <strain evidence="1">VX34</strain>
        <tissue evidence="1">Whole-organism</tissue>
    </source>
</reference>
<dbReference type="EMBL" id="CP092625">
    <property type="protein sequence ID" value="UMM43167.1"/>
    <property type="molecule type" value="Genomic_DNA"/>
</dbReference>
<organism evidence="1 2">
    <name type="scientific">Caenorhabditis briggsae</name>
    <dbReference type="NCBI Taxonomy" id="6238"/>
    <lineage>
        <taxon>Eukaryota</taxon>
        <taxon>Metazoa</taxon>
        <taxon>Ecdysozoa</taxon>
        <taxon>Nematoda</taxon>
        <taxon>Chromadorea</taxon>
        <taxon>Rhabditida</taxon>
        <taxon>Rhabditina</taxon>
        <taxon>Rhabditomorpha</taxon>
        <taxon>Rhabditoidea</taxon>
        <taxon>Rhabditidae</taxon>
        <taxon>Peloderinae</taxon>
        <taxon>Caenorhabditis</taxon>
    </lineage>
</organism>
<name>A0AAE9FHP3_CAEBR</name>
<evidence type="ECO:0000313" key="1">
    <source>
        <dbReference type="EMBL" id="UMM43167.1"/>
    </source>
</evidence>
<keyword evidence="2" id="KW-1185">Reference proteome</keyword>